<comment type="caution">
    <text evidence="2">The sequence shown here is derived from an EMBL/GenBank/DDBJ whole genome shotgun (WGS) entry which is preliminary data.</text>
</comment>
<dbReference type="EMBL" id="BMIU01000009">
    <property type="protein sequence ID" value="GGF33132.1"/>
    <property type="molecule type" value="Genomic_DNA"/>
</dbReference>
<evidence type="ECO:0000313" key="2">
    <source>
        <dbReference type="EMBL" id="GGF33132.1"/>
    </source>
</evidence>
<evidence type="ECO:0000256" key="1">
    <source>
        <dbReference type="SAM" id="Coils"/>
    </source>
</evidence>
<evidence type="ECO:0000313" key="3">
    <source>
        <dbReference type="Proteomes" id="UP000647339"/>
    </source>
</evidence>
<sequence>MLVACCCFIISGVSFGQEKEGNTPIKYYLNVSSEKDGVKEEVTKTYNSRQIMEKDAYFKDLGIVLPKGKHEKLVLETTIDQKKVSLSTMQFAAIKSKNVAWVNRDDNVDVAIIKDGKFLKTFESAAPKPTKKVVLGVPIHQRDFDFDPVELERGNTMVYSKDRQVEVFTFDKDENGQIEMTEEEANKTIERLESLIEALKASKKENDGF</sequence>
<protein>
    <recommendedName>
        <fullName evidence="4">GLPGLI family protein</fullName>
    </recommendedName>
</protein>
<keyword evidence="3" id="KW-1185">Reference proteome</keyword>
<evidence type="ECO:0008006" key="4">
    <source>
        <dbReference type="Google" id="ProtNLM"/>
    </source>
</evidence>
<accession>A0ABQ1V0V9</accession>
<name>A0ABQ1V0V9_9BACT</name>
<proteinExistence type="predicted"/>
<dbReference type="Proteomes" id="UP000647339">
    <property type="component" value="Unassembled WGS sequence"/>
</dbReference>
<organism evidence="2 3">
    <name type="scientific">Echinicola rosea</name>
    <dbReference type="NCBI Taxonomy" id="1807691"/>
    <lineage>
        <taxon>Bacteria</taxon>
        <taxon>Pseudomonadati</taxon>
        <taxon>Bacteroidota</taxon>
        <taxon>Cytophagia</taxon>
        <taxon>Cytophagales</taxon>
        <taxon>Cyclobacteriaceae</taxon>
        <taxon>Echinicola</taxon>
    </lineage>
</organism>
<feature type="coiled-coil region" evidence="1">
    <location>
        <begin position="178"/>
        <end position="205"/>
    </location>
</feature>
<keyword evidence="1" id="KW-0175">Coiled coil</keyword>
<gene>
    <name evidence="2" type="ORF">GCM10011339_21630</name>
</gene>
<reference evidence="3" key="1">
    <citation type="journal article" date="2019" name="Int. J. Syst. Evol. Microbiol.">
        <title>The Global Catalogue of Microorganisms (GCM) 10K type strain sequencing project: providing services to taxonomists for standard genome sequencing and annotation.</title>
        <authorList>
            <consortium name="The Broad Institute Genomics Platform"/>
            <consortium name="The Broad Institute Genome Sequencing Center for Infectious Disease"/>
            <person name="Wu L."/>
            <person name="Ma J."/>
        </authorList>
    </citation>
    <scope>NUCLEOTIDE SEQUENCE [LARGE SCALE GENOMIC DNA]</scope>
    <source>
        <strain evidence="3">CGMCC 1.15407</strain>
    </source>
</reference>